<organism evidence="4">
    <name type="scientific">Eucalyptus grandis</name>
    <name type="common">Flooded gum</name>
    <dbReference type="NCBI Taxonomy" id="71139"/>
    <lineage>
        <taxon>Eukaryota</taxon>
        <taxon>Viridiplantae</taxon>
        <taxon>Streptophyta</taxon>
        <taxon>Embryophyta</taxon>
        <taxon>Tracheophyta</taxon>
        <taxon>Spermatophyta</taxon>
        <taxon>Magnoliopsida</taxon>
        <taxon>eudicotyledons</taxon>
        <taxon>Gunneridae</taxon>
        <taxon>Pentapetalae</taxon>
        <taxon>rosids</taxon>
        <taxon>malvids</taxon>
        <taxon>Myrtales</taxon>
        <taxon>Myrtaceae</taxon>
        <taxon>Myrtoideae</taxon>
        <taxon>Eucalypteae</taxon>
        <taxon>Eucalyptus</taxon>
    </lineage>
</organism>
<dbReference type="KEGG" id="egr:104427296"/>
<dbReference type="InterPro" id="IPR032795">
    <property type="entry name" value="DUF3741-assoc"/>
</dbReference>
<dbReference type="OMA" id="HGEIALY"/>
<reference evidence="4" key="1">
    <citation type="submission" date="2013-07" db="EMBL/GenBank/DDBJ databases">
        <title>The genome of Eucalyptus grandis.</title>
        <authorList>
            <person name="Schmutz J."/>
            <person name="Hayes R."/>
            <person name="Myburg A."/>
            <person name="Tuskan G."/>
            <person name="Grattapaglia D."/>
            <person name="Rokhsar D.S."/>
        </authorList>
    </citation>
    <scope>NUCLEOTIDE SEQUENCE</scope>
    <source>
        <tissue evidence="4">Leaf extractions</tissue>
    </source>
</reference>
<dbReference type="InterPro" id="IPR025486">
    <property type="entry name" value="DUF4378"/>
</dbReference>
<feature type="compositionally biased region" description="Low complexity" evidence="1">
    <location>
        <begin position="533"/>
        <end position="544"/>
    </location>
</feature>
<feature type="compositionally biased region" description="Low complexity" evidence="1">
    <location>
        <begin position="397"/>
        <end position="425"/>
    </location>
</feature>
<dbReference type="STRING" id="71139.A0A059D1N5"/>
<evidence type="ECO:0000259" key="3">
    <source>
        <dbReference type="Pfam" id="PF14383"/>
    </source>
</evidence>
<feature type="compositionally biased region" description="Basic and acidic residues" evidence="1">
    <location>
        <begin position="207"/>
        <end position="225"/>
    </location>
</feature>
<feature type="compositionally biased region" description="Polar residues" evidence="1">
    <location>
        <begin position="432"/>
        <end position="451"/>
    </location>
</feature>
<dbReference type="GO" id="GO:0051513">
    <property type="term" value="P:regulation of monopolar cell growth"/>
    <property type="evidence" value="ECO:0007669"/>
    <property type="project" value="InterPro"/>
</dbReference>
<feature type="domain" description="DUF4378" evidence="2">
    <location>
        <begin position="644"/>
        <end position="787"/>
    </location>
</feature>
<dbReference type="PANTHER" id="PTHR31680">
    <property type="entry name" value="LONGIFOLIA PROTEIN"/>
    <property type="match status" value="1"/>
</dbReference>
<dbReference type="EMBL" id="KK198754">
    <property type="protein sequence ID" value="KCW84653.1"/>
    <property type="molecule type" value="Genomic_DNA"/>
</dbReference>
<dbReference type="OrthoDB" id="1929599at2759"/>
<feature type="compositionally biased region" description="Pro residues" evidence="1">
    <location>
        <begin position="77"/>
        <end position="89"/>
    </location>
</feature>
<dbReference type="Gramene" id="KCW84653">
    <property type="protein sequence ID" value="KCW84653"/>
    <property type="gene ID" value="EUGRSUZ_B01477"/>
</dbReference>
<dbReference type="Pfam" id="PF14383">
    <property type="entry name" value="VARLMGL"/>
    <property type="match status" value="1"/>
</dbReference>
<dbReference type="InParanoid" id="A0A059D1N5"/>
<feature type="compositionally biased region" description="Low complexity" evidence="1">
    <location>
        <begin position="97"/>
        <end position="114"/>
    </location>
</feature>
<feature type="region of interest" description="Disordered" evidence="1">
    <location>
        <begin position="384"/>
        <end position="552"/>
    </location>
</feature>
<accession>A0A059D1N5</accession>
<name>A0A059D1N5_EUCGR</name>
<sequence>MMTGIVQDQNLEKHIEKHIGCMAGFLHIFDRHQALAGRRLYAPKRLPPYTGMNSGRETPKAVDSPATSGELSKPPAARAPPSPDRPWPSPLKEIRSTATPEPGTPAEATTPAAARSPLAFPAFEFKEGTRSPWKFSKEAPRLSLDSRATTDAKGSLYPREIRTNAAILSAARPGDRAAGEAAGGGDDEKQRRSPSVIARLMGLENLPRPDPEPAKKAELRRSASESRVNKDIYRFMEGASSGYHMNQPQQFNVQSKVASNAVGVIAAARGDNKSSLAGGHDSRNVKAETAKVAHRGSIQRKSFYDSTEFFPELKQAVSIYEEIEKKLRMRGIDEPSKDLETRKQILEAWQLKGLLHSKRNDANPINIIYERSFSDSPIVVVRPSRPSNLYGRNGSNSPPSSFRSRQAAARRSPGAVSVEASPAASPRRENVRGQNKGRSSVSPSRSDNGVMSPSRRRPLTVEPQRRANGGVAEQRRVSPVQSPRTGLRRAGPDQSTTTTSRSPRTRRLTAKAYQEMEEEEEGKAFFPTEDESSTISESSISTPSQTDTERSKMEEYKEGKNLLERCDKLLHSIAEITAAAESQQHLPSPVSVLDPSFYKEESSPSPIMKRSIEFEDQAAELDDDAWSPISPISFKLNENAEDGDYVYISDILQASSYLHEDSDLFLLLEKQQYRNGKDTSHVSRLQRRLTFDTVAEILDRQRQFLQWKPLSVVASSALENLSLQQIWSEYQRIRERDTSDDLLEVICGVLRKDLAGDAINGWDGCPVEVSEAAVDVERLIFKDLISETIQDLAAFASDTNKFQPPRRKLVF</sequence>
<gene>
    <name evidence="4" type="ORF">EUGRSUZ_B01477</name>
</gene>
<feature type="domain" description="DUF3741" evidence="3">
    <location>
        <begin position="186"/>
        <end position="207"/>
    </location>
</feature>
<dbReference type="InterPro" id="IPR033334">
    <property type="entry name" value="LNG1/2"/>
</dbReference>
<feature type="region of interest" description="Disordered" evidence="1">
    <location>
        <begin position="47"/>
        <end position="117"/>
    </location>
</feature>
<feature type="region of interest" description="Disordered" evidence="1">
    <location>
        <begin position="167"/>
        <end position="225"/>
    </location>
</feature>
<evidence type="ECO:0000259" key="2">
    <source>
        <dbReference type="Pfam" id="PF14309"/>
    </source>
</evidence>
<evidence type="ECO:0000313" key="4">
    <source>
        <dbReference type="EMBL" id="KCW84653.1"/>
    </source>
</evidence>
<proteinExistence type="predicted"/>
<evidence type="ECO:0000256" key="1">
    <source>
        <dbReference type="SAM" id="MobiDB-lite"/>
    </source>
</evidence>
<dbReference type="AlphaFoldDB" id="A0A059D1N5"/>
<evidence type="ECO:0008006" key="5">
    <source>
        <dbReference type="Google" id="ProtNLM"/>
    </source>
</evidence>
<dbReference type="FunCoup" id="A0A059D1N5">
    <property type="interactions" value="380"/>
</dbReference>
<dbReference type="Pfam" id="PF14309">
    <property type="entry name" value="DUF4378"/>
    <property type="match status" value="1"/>
</dbReference>
<dbReference type="PANTHER" id="PTHR31680:SF12">
    <property type="entry name" value="OS11G0587300 PROTEIN"/>
    <property type="match status" value="1"/>
</dbReference>
<protein>
    <recommendedName>
        <fullName evidence="5">DUF4378 domain-containing protein</fullName>
    </recommendedName>
</protein>
<dbReference type="eggNOG" id="ENOG502QWA8">
    <property type="taxonomic scope" value="Eukaryota"/>
</dbReference>